<dbReference type="InterPro" id="IPR008000">
    <property type="entry name" value="Rham/fucose_mutarotase"/>
</dbReference>
<dbReference type="SUPFAM" id="SSF54909">
    <property type="entry name" value="Dimeric alpha+beta barrel"/>
    <property type="match status" value="1"/>
</dbReference>
<proteinExistence type="predicted"/>
<dbReference type="RefSeq" id="WP_321563960.1">
    <property type="nucleotide sequence ID" value="NZ_CP139558.1"/>
</dbReference>
<name>A0ABZ0TNY0_9SPHI</name>
<organism evidence="1 2">
    <name type="scientific">Mucilaginibacter sabulilitoris</name>
    <dbReference type="NCBI Taxonomy" id="1173583"/>
    <lineage>
        <taxon>Bacteria</taxon>
        <taxon>Pseudomonadati</taxon>
        <taxon>Bacteroidota</taxon>
        <taxon>Sphingobacteriia</taxon>
        <taxon>Sphingobacteriales</taxon>
        <taxon>Sphingobacteriaceae</taxon>
        <taxon>Mucilaginibacter</taxon>
    </lineage>
</organism>
<gene>
    <name evidence="1" type="ORF">SNE25_04840</name>
</gene>
<protein>
    <submittedName>
        <fullName evidence="1">L-rhamnose mutarotase</fullName>
    </submittedName>
</protein>
<reference evidence="1 2" key="1">
    <citation type="submission" date="2023-11" db="EMBL/GenBank/DDBJ databases">
        <title>Analysis of the Genomes of Mucilaginibacter gossypii cycad 4 and M. sabulilitoris SNA2: microbes with the potential for plant growth promotion.</title>
        <authorList>
            <person name="Hirsch A.M."/>
            <person name="Humm E."/>
            <person name="Rubbi M."/>
            <person name="Del Vecchio G."/>
            <person name="Ha S.M."/>
            <person name="Pellegrini M."/>
            <person name="Gunsalus R.P."/>
        </authorList>
    </citation>
    <scope>NUCLEOTIDE SEQUENCE [LARGE SCALE GENOMIC DNA]</scope>
    <source>
        <strain evidence="1 2">SNA2</strain>
    </source>
</reference>
<evidence type="ECO:0000313" key="1">
    <source>
        <dbReference type="EMBL" id="WPU94845.1"/>
    </source>
</evidence>
<keyword evidence="2" id="KW-1185">Reference proteome</keyword>
<dbReference type="PANTHER" id="PTHR43239:SF1">
    <property type="entry name" value="UPF0734 PROTEIN DDB_G0273871_DDB_G0273177"/>
    <property type="match status" value="1"/>
</dbReference>
<dbReference type="Gene3D" id="3.30.70.100">
    <property type="match status" value="1"/>
</dbReference>
<dbReference type="InterPro" id="IPR052996">
    <property type="entry name" value="Carb_Metab_Mutarotase"/>
</dbReference>
<evidence type="ECO:0000313" key="2">
    <source>
        <dbReference type="Proteomes" id="UP001324380"/>
    </source>
</evidence>
<dbReference type="EMBL" id="CP139558">
    <property type="protein sequence ID" value="WPU94845.1"/>
    <property type="molecule type" value="Genomic_DNA"/>
</dbReference>
<dbReference type="Pfam" id="PF05336">
    <property type="entry name" value="rhaM"/>
    <property type="match status" value="1"/>
</dbReference>
<accession>A0ABZ0TNY0</accession>
<dbReference type="Proteomes" id="UP001324380">
    <property type="component" value="Chromosome"/>
</dbReference>
<sequence length="111" mass="13607">MKRYCFALDLKDDPQLIAEYEHWHKAENSWPEIRKSILDAEIRDMQIYRTGNRLFMIMETSDHYDIKKKEAKDAFNPKVQEWEQLMWLFQQPLPWAKEGEKWVAMKQIFQL</sequence>
<dbReference type="PANTHER" id="PTHR43239">
    <property type="entry name" value="UPF0734 PROTEIN DDB_G0273871/DDB_G0273177"/>
    <property type="match status" value="1"/>
</dbReference>
<dbReference type="InterPro" id="IPR011008">
    <property type="entry name" value="Dimeric_a/b-barrel"/>
</dbReference>